<organism evidence="2">
    <name type="scientific">Wolbachia endosymbiont of Ephestia elutella</name>
    <dbReference type="NCBI Taxonomy" id="3231696"/>
    <lineage>
        <taxon>Bacteria</taxon>
        <taxon>Pseudomonadati</taxon>
        <taxon>Pseudomonadota</taxon>
        <taxon>Alphaproteobacteria</taxon>
        <taxon>Rickettsiales</taxon>
        <taxon>Anaplasmataceae</taxon>
        <taxon>Wolbachieae</taxon>
        <taxon>Wolbachia</taxon>
    </lineage>
</organism>
<evidence type="ECO:0000313" key="2">
    <source>
        <dbReference type="EMBL" id="XCO72831.1"/>
    </source>
</evidence>
<gene>
    <name evidence="2" type="ORF">ABS251_01685</name>
</gene>
<dbReference type="InterPro" id="IPR027268">
    <property type="entry name" value="Peptidase_M4/M1_CTD_sf"/>
</dbReference>
<protein>
    <submittedName>
        <fullName evidence="2">Peptidase M61</fullName>
    </submittedName>
</protein>
<dbReference type="InterPro" id="IPR007963">
    <property type="entry name" value="Peptidase_M61_catalytic"/>
</dbReference>
<dbReference type="SUPFAM" id="SSF55486">
    <property type="entry name" value="Metalloproteases ('zincins'), catalytic domain"/>
    <property type="match status" value="1"/>
</dbReference>
<reference evidence="2" key="1">
    <citation type="submission" date="2024-06" db="EMBL/GenBank/DDBJ databases">
        <authorList>
            <person name="Al-Khalidi N."/>
            <person name="Al-Zurfi S.M."/>
            <person name="Lahuf A."/>
        </authorList>
    </citation>
    <scope>NUCLEOTIDE SEQUENCE</scope>
    <source>
        <strain evidence="2">Karbala-1</strain>
    </source>
</reference>
<sequence>MHSAIALGNSSSHLKNLPNFLPFRKPFDNIEKIIRTDNFRSFDLDKKNKLYTNAHNSISLVNIINKIILAQDNLFILESKPYNIVLVDNPNLSRTTGAAGKDYVIIEGSLKKNIKDYTRVISHELIHRYIGHIIEQDNDKKNEIKYKWFFEGFTEFYGVKTLLDTKFINKDEYLKIINITLKEYFNSLIPNIDFEKTNQKHLLDQNISMLSYNKGFILAMIIDEKLNEVSNGRYNLLTTINNIISEITSKKVNFNVDLFASHLKHYLSESFIKDIIASIRDSSILLSLLPSRLLNKNLTFQDTDKYSDICFNLTRSLELQKIRGVKLGSDCHNMGLKDGQELKCYSIDFNSGNIKLKVLENKIPKVIHLKANKMTSSIPIYK</sequence>
<dbReference type="Pfam" id="PF05299">
    <property type="entry name" value="Peptidase_M61"/>
    <property type="match status" value="1"/>
</dbReference>
<proteinExistence type="predicted"/>
<name>A0AAU8MKQ3_9RICK</name>
<dbReference type="AlphaFoldDB" id="A0AAU8MKQ3"/>
<feature type="domain" description="Peptidase M61 catalytic" evidence="1">
    <location>
        <begin position="119"/>
        <end position="187"/>
    </location>
</feature>
<accession>A0AAU8MKQ3</accession>
<dbReference type="Gene3D" id="1.10.390.10">
    <property type="entry name" value="Neutral Protease Domain 2"/>
    <property type="match status" value="1"/>
</dbReference>
<evidence type="ECO:0000259" key="1">
    <source>
        <dbReference type="Pfam" id="PF05299"/>
    </source>
</evidence>
<dbReference type="EMBL" id="CP159923">
    <property type="protein sequence ID" value="XCO72831.1"/>
    <property type="molecule type" value="Genomic_DNA"/>
</dbReference>